<accession>A0A4V3V710</accession>
<sequence length="245" mass="28049">MKQLEVYVDELYKNASGNKKEIQDLKAEMKSHLLEAVYELKAEGKSEQKAVQIAIERFGKESEMRSVISELFRTQKVFSKVLLYIGIAILLLSATVFGYFLNIGNERTMEQSEIAYAIGNMIESDPEVSESTEEKIEISLNDASYIKKMNVYLNEDRDNPVYKLDKGTNQTFSLVYSDLYYGSGDGESFVEIEVLDYRDIGSLTLFLGVACFGILFLIWAIINVYHRRRNTCLRDGMKFLKLITN</sequence>
<dbReference type="OrthoDB" id="9816425at2"/>
<dbReference type="EMBL" id="SLUB01000075">
    <property type="protein sequence ID" value="THE09503.1"/>
    <property type="molecule type" value="Genomic_DNA"/>
</dbReference>
<feature type="transmembrane region" description="Helical" evidence="1">
    <location>
        <begin position="203"/>
        <end position="225"/>
    </location>
</feature>
<comment type="caution">
    <text evidence="2">The sequence shown here is derived from an EMBL/GenBank/DDBJ whole genome shotgun (WGS) entry which is preliminary data.</text>
</comment>
<proteinExistence type="predicted"/>
<dbReference type="InterPro" id="IPR047928">
    <property type="entry name" value="Perm_prefix_1"/>
</dbReference>
<dbReference type="Proteomes" id="UP000306477">
    <property type="component" value="Unassembled WGS sequence"/>
</dbReference>
<dbReference type="RefSeq" id="WP_136381694.1">
    <property type="nucleotide sequence ID" value="NZ_SLUB01000075.1"/>
</dbReference>
<dbReference type="AlphaFoldDB" id="A0A4V3V710"/>
<keyword evidence="1" id="KW-0472">Membrane</keyword>
<keyword evidence="1" id="KW-0812">Transmembrane</keyword>
<keyword evidence="1" id="KW-1133">Transmembrane helix</keyword>
<reference evidence="2 3" key="1">
    <citation type="journal article" date="2019" name="Indoor Air">
        <title>Impacts of indoor surface finishes on bacterial viability.</title>
        <authorList>
            <person name="Hu J."/>
            <person name="Maamar S.B."/>
            <person name="Glawe A.J."/>
            <person name="Gottel N."/>
            <person name="Gilbert J.A."/>
            <person name="Hartmann E.M."/>
        </authorList>
    </citation>
    <scope>NUCLEOTIDE SEQUENCE [LARGE SCALE GENOMIC DNA]</scope>
    <source>
        <strain evidence="2 3">AF060A6</strain>
    </source>
</reference>
<organism evidence="2 3">
    <name type="scientific">Bacillus timonensis</name>
    <dbReference type="NCBI Taxonomy" id="1033734"/>
    <lineage>
        <taxon>Bacteria</taxon>
        <taxon>Bacillati</taxon>
        <taxon>Bacillota</taxon>
        <taxon>Bacilli</taxon>
        <taxon>Bacillales</taxon>
        <taxon>Bacillaceae</taxon>
        <taxon>Bacillus</taxon>
    </lineage>
</organism>
<name>A0A4V3V710_9BACI</name>
<keyword evidence="3" id="KW-1185">Reference proteome</keyword>
<evidence type="ECO:0000256" key="1">
    <source>
        <dbReference type="SAM" id="Phobius"/>
    </source>
</evidence>
<protein>
    <submittedName>
        <fullName evidence="2">Uncharacterized protein</fullName>
    </submittedName>
</protein>
<feature type="transmembrane region" description="Helical" evidence="1">
    <location>
        <begin position="81"/>
        <end position="101"/>
    </location>
</feature>
<evidence type="ECO:0000313" key="2">
    <source>
        <dbReference type="EMBL" id="THE09503.1"/>
    </source>
</evidence>
<dbReference type="NCBIfam" id="NF038403">
    <property type="entry name" value="perm_prefix_1"/>
    <property type="match status" value="1"/>
</dbReference>
<evidence type="ECO:0000313" key="3">
    <source>
        <dbReference type="Proteomes" id="UP000306477"/>
    </source>
</evidence>
<gene>
    <name evidence="2" type="ORF">E1I69_22065</name>
</gene>